<evidence type="ECO:0000259" key="9">
    <source>
        <dbReference type="Pfam" id="PF02254"/>
    </source>
</evidence>
<feature type="domain" description="Cation/H+ exchanger transmembrane" evidence="8">
    <location>
        <begin position="2"/>
        <end position="337"/>
    </location>
</feature>
<sequence length="515" mass="56554">MFIFLGIFVGPSFLNIVHSKDNIHLLAEIGIAILLFIVGLKLDLRLIKSTGKIALMTGLGQVLFTSLFGFFIGISLGFSSLESFYISVALTFSSTIIIVKLLSDKKEIDSLHGQIAIGFLIVQDLVVILVMIVLSTLGRTGESSLLVEIGLTVLYSVLFVGVTIISMRYFIPHVTPFLAKSTELLTLFSIAWAVTLAVVSDLIGFSGEVGSFLAGVTLASSPFKDVIGSRLISLRDFLLLFFFVNLGANLNLAVISSQIPSAIIFSLFVLIGNPIIVLVIMGLMGYRKRTSFFAGLTVAQISEFSLIFAGLGLYLGHIDEEILGLITLVGLITIALSTYMILYSNSLYGFLSPVLRIFEKSGLKDEENIIKNSLNGINILIIGLGRFGNEIIKKIEDNPDLNYFGVDFDPSVVKKFRESGKNVIFGDLEDPDIFNLIPLNSVGYVINTVPNSELAEHMVIRLRRLGYSGKIYLTALNKKDQKKLEELGADRVLVTYQLAASNFFNEYLNPQIQKK</sequence>
<dbReference type="Gene3D" id="1.20.1530.20">
    <property type="match status" value="1"/>
</dbReference>
<proteinExistence type="inferred from homology"/>
<feature type="transmembrane region" description="Helical" evidence="7">
    <location>
        <begin position="238"/>
        <end position="256"/>
    </location>
</feature>
<feature type="transmembrane region" description="Helical" evidence="7">
    <location>
        <begin position="59"/>
        <end position="78"/>
    </location>
</feature>
<comment type="similarity">
    <text evidence="2">Belongs to the monovalent cation:proton antiporter 2 (CPA2) transporter (TC 2.A.37) family.</text>
</comment>
<dbReference type="PANTHER" id="PTHR42751">
    <property type="entry name" value="SODIUM/HYDROGEN EXCHANGER FAMILY/TRKA DOMAIN PROTEIN"/>
    <property type="match status" value="1"/>
</dbReference>
<evidence type="ECO:0000313" key="11">
    <source>
        <dbReference type="Proteomes" id="UP001597414"/>
    </source>
</evidence>
<dbReference type="EMBL" id="JBHUIV010000010">
    <property type="protein sequence ID" value="MFD2200723.1"/>
    <property type="molecule type" value="Genomic_DNA"/>
</dbReference>
<organism evidence="10 11">
    <name type="scientific">Shivajiella indica</name>
    <dbReference type="NCBI Taxonomy" id="872115"/>
    <lineage>
        <taxon>Bacteria</taxon>
        <taxon>Pseudomonadati</taxon>
        <taxon>Bacteroidota</taxon>
        <taxon>Cytophagia</taxon>
        <taxon>Cytophagales</taxon>
        <taxon>Cyclobacteriaceae</taxon>
        <taxon>Shivajiella</taxon>
    </lineage>
</organism>
<dbReference type="InterPro" id="IPR006153">
    <property type="entry name" value="Cation/H_exchanger_TM"/>
</dbReference>
<feature type="transmembrane region" description="Helical" evidence="7">
    <location>
        <begin position="84"/>
        <end position="103"/>
    </location>
</feature>
<dbReference type="InterPro" id="IPR038770">
    <property type="entry name" value="Na+/solute_symporter_sf"/>
</dbReference>
<feature type="transmembrane region" description="Helical" evidence="7">
    <location>
        <begin position="183"/>
        <end position="203"/>
    </location>
</feature>
<dbReference type="Proteomes" id="UP001597414">
    <property type="component" value="Unassembled WGS sequence"/>
</dbReference>
<evidence type="ECO:0000256" key="2">
    <source>
        <dbReference type="ARBA" id="ARBA00005551"/>
    </source>
</evidence>
<dbReference type="Gene3D" id="3.40.50.720">
    <property type="entry name" value="NAD(P)-binding Rossmann-like Domain"/>
    <property type="match status" value="1"/>
</dbReference>
<feature type="transmembrane region" description="Helical" evidence="7">
    <location>
        <begin position="293"/>
        <end position="316"/>
    </location>
</feature>
<accession>A0ABW5B4E3</accession>
<evidence type="ECO:0000256" key="1">
    <source>
        <dbReference type="ARBA" id="ARBA00004141"/>
    </source>
</evidence>
<name>A0ABW5B4E3_9BACT</name>
<dbReference type="SUPFAM" id="SSF51735">
    <property type="entry name" value="NAD(P)-binding Rossmann-fold domains"/>
    <property type="match status" value="1"/>
</dbReference>
<feature type="transmembrane region" description="Helical" evidence="7">
    <location>
        <begin position="149"/>
        <end position="171"/>
    </location>
</feature>
<evidence type="ECO:0000256" key="5">
    <source>
        <dbReference type="ARBA" id="ARBA00022989"/>
    </source>
</evidence>
<protein>
    <submittedName>
        <fullName evidence="10">Cation:proton antiporter</fullName>
    </submittedName>
</protein>
<keyword evidence="5 7" id="KW-1133">Transmembrane helix</keyword>
<dbReference type="Pfam" id="PF00999">
    <property type="entry name" value="Na_H_Exchanger"/>
    <property type="match status" value="1"/>
</dbReference>
<keyword evidence="3" id="KW-0813">Transport</keyword>
<comment type="subcellular location">
    <subcellularLocation>
        <location evidence="1">Membrane</location>
        <topology evidence="1">Multi-pass membrane protein</topology>
    </subcellularLocation>
</comment>
<dbReference type="InterPro" id="IPR003148">
    <property type="entry name" value="RCK_N"/>
</dbReference>
<evidence type="ECO:0000256" key="4">
    <source>
        <dbReference type="ARBA" id="ARBA00022692"/>
    </source>
</evidence>
<feature type="transmembrane region" description="Helical" evidence="7">
    <location>
        <begin position="29"/>
        <end position="47"/>
    </location>
</feature>
<evidence type="ECO:0000256" key="7">
    <source>
        <dbReference type="SAM" id="Phobius"/>
    </source>
</evidence>
<dbReference type="PANTHER" id="PTHR42751:SF3">
    <property type="entry name" value="SODIUM_GLUTAMATE SYMPORTER"/>
    <property type="match status" value="1"/>
</dbReference>
<keyword evidence="11" id="KW-1185">Reference proteome</keyword>
<dbReference type="RefSeq" id="WP_380801377.1">
    <property type="nucleotide sequence ID" value="NZ_JBHUIV010000010.1"/>
</dbReference>
<dbReference type="InterPro" id="IPR036291">
    <property type="entry name" value="NAD(P)-bd_dom_sf"/>
</dbReference>
<evidence type="ECO:0000256" key="3">
    <source>
        <dbReference type="ARBA" id="ARBA00022448"/>
    </source>
</evidence>
<feature type="transmembrane region" description="Helical" evidence="7">
    <location>
        <begin position="322"/>
        <end position="342"/>
    </location>
</feature>
<evidence type="ECO:0000313" key="10">
    <source>
        <dbReference type="EMBL" id="MFD2200723.1"/>
    </source>
</evidence>
<reference evidence="11" key="1">
    <citation type="journal article" date="2019" name="Int. J. Syst. Evol. Microbiol.">
        <title>The Global Catalogue of Microorganisms (GCM) 10K type strain sequencing project: providing services to taxonomists for standard genome sequencing and annotation.</title>
        <authorList>
            <consortium name="The Broad Institute Genomics Platform"/>
            <consortium name="The Broad Institute Genome Sequencing Center for Infectious Disease"/>
            <person name="Wu L."/>
            <person name="Ma J."/>
        </authorList>
    </citation>
    <scope>NUCLEOTIDE SEQUENCE [LARGE SCALE GENOMIC DNA]</scope>
    <source>
        <strain evidence="11">KCTC 19812</strain>
    </source>
</reference>
<evidence type="ECO:0000256" key="6">
    <source>
        <dbReference type="ARBA" id="ARBA00023136"/>
    </source>
</evidence>
<gene>
    <name evidence="10" type="ORF">ACFSKV_04045</name>
</gene>
<dbReference type="Pfam" id="PF02254">
    <property type="entry name" value="TrkA_N"/>
    <property type="match status" value="1"/>
</dbReference>
<keyword evidence="4 7" id="KW-0812">Transmembrane</keyword>
<keyword evidence="6 7" id="KW-0472">Membrane</keyword>
<comment type="caution">
    <text evidence="10">The sequence shown here is derived from an EMBL/GenBank/DDBJ whole genome shotgun (WGS) entry which is preliminary data.</text>
</comment>
<feature type="transmembrane region" description="Helical" evidence="7">
    <location>
        <begin position="115"/>
        <end position="137"/>
    </location>
</feature>
<feature type="transmembrane region" description="Helical" evidence="7">
    <location>
        <begin position="262"/>
        <end position="286"/>
    </location>
</feature>
<feature type="domain" description="RCK N-terminal" evidence="9">
    <location>
        <begin position="379"/>
        <end position="493"/>
    </location>
</feature>
<evidence type="ECO:0000259" key="8">
    <source>
        <dbReference type="Pfam" id="PF00999"/>
    </source>
</evidence>